<proteinExistence type="predicted"/>
<dbReference type="AlphaFoldDB" id="G8LV87"/>
<dbReference type="HOGENOM" id="CLU_191981_0_0_9"/>
<dbReference type="KEGG" id="ccl:Clocl_0741"/>
<name>G8LV87_ACECE</name>
<dbReference type="Pfam" id="PF15566">
    <property type="entry name" value="Imm32"/>
    <property type="match status" value="1"/>
</dbReference>
<dbReference type="OrthoDB" id="3387727at2"/>
<accession>G8LV87</accession>
<dbReference type="Proteomes" id="UP000005435">
    <property type="component" value="Chromosome"/>
</dbReference>
<reference evidence="2" key="1">
    <citation type="submission" date="2011-12" db="EMBL/GenBank/DDBJ databases">
        <title>Complete sequence of Clostridium clariflavum DSM 19732.</title>
        <authorList>
            <consortium name="US DOE Joint Genome Institute"/>
            <person name="Lucas S."/>
            <person name="Han J."/>
            <person name="Lapidus A."/>
            <person name="Cheng J.-F."/>
            <person name="Goodwin L."/>
            <person name="Pitluck S."/>
            <person name="Peters L."/>
            <person name="Teshima H."/>
            <person name="Detter J.C."/>
            <person name="Han C."/>
            <person name="Tapia R."/>
            <person name="Land M."/>
            <person name="Hauser L."/>
            <person name="Kyrpides N."/>
            <person name="Ivanova N."/>
            <person name="Pagani I."/>
            <person name="Kitzmiller T."/>
            <person name="Lynd L."/>
            <person name="Izquierdo J."/>
            <person name="Woyke T."/>
        </authorList>
    </citation>
    <scope>NUCLEOTIDE SEQUENCE [LARGE SCALE GENOMIC DNA]</scope>
    <source>
        <strain evidence="2">DSM 19732 / NBRC 101661 / EBR45</strain>
    </source>
</reference>
<sequence>MKLNIDIKNNKFELEDGAIIRVKDIGDEFVIEANPSGLISLAKHLLILASDKFESGDHIHYEAGMMLEEGSVNFVIEKI</sequence>
<evidence type="ECO:0000313" key="2">
    <source>
        <dbReference type="Proteomes" id="UP000005435"/>
    </source>
</evidence>
<gene>
    <name evidence="1" type="ordered locus">Clocl_0741</name>
</gene>
<dbReference type="STRING" id="720554.Clocl_0741"/>
<reference evidence="1 2" key="2">
    <citation type="journal article" date="2012" name="Stand. Genomic Sci.">
        <title>Complete Genome Sequence of Clostridium clariflavum DSM 19732.</title>
        <authorList>
            <person name="Izquierdo J.A."/>
            <person name="Goodwin L."/>
            <person name="Davenport K.W."/>
            <person name="Teshima H."/>
            <person name="Bruce D."/>
            <person name="Detter C."/>
            <person name="Tapia R."/>
            <person name="Han S."/>
            <person name="Land M."/>
            <person name="Hauser L."/>
            <person name="Jeffries C.D."/>
            <person name="Han J."/>
            <person name="Pitluck S."/>
            <person name="Nolan M."/>
            <person name="Chen A."/>
            <person name="Huntemann M."/>
            <person name="Mavromatis K."/>
            <person name="Mikhailova N."/>
            <person name="Liolios K."/>
            <person name="Woyke T."/>
            <person name="Lynd L.R."/>
        </authorList>
    </citation>
    <scope>NUCLEOTIDE SEQUENCE [LARGE SCALE GENOMIC DNA]</scope>
    <source>
        <strain evidence="2">DSM 19732 / NBRC 101661 / EBR45</strain>
    </source>
</reference>
<protein>
    <submittedName>
        <fullName evidence="1">Uncharacterized protein</fullName>
    </submittedName>
</protein>
<dbReference type="InterPro" id="IPR029083">
    <property type="entry name" value="Imm32"/>
</dbReference>
<organism evidence="1 2">
    <name type="scientific">Acetivibrio clariflavus (strain DSM 19732 / NBRC 101661 / EBR45)</name>
    <name type="common">Clostridium clariflavum</name>
    <dbReference type="NCBI Taxonomy" id="720554"/>
    <lineage>
        <taxon>Bacteria</taxon>
        <taxon>Bacillati</taxon>
        <taxon>Bacillota</taxon>
        <taxon>Clostridia</taxon>
        <taxon>Eubacteriales</taxon>
        <taxon>Oscillospiraceae</taxon>
        <taxon>Acetivibrio</taxon>
    </lineage>
</organism>
<keyword evidence="2" id="KW-1185">Reference proteome</keyword>
<evidence type="ECO:0000313" key="1">
    <source>
        <dbReference type="EMBL" id="AEV67441.1"/>
    </source>
</evidence>
<dbReference type="RefSeq" id="WP_014254070.1">
    <property type="nucleotide sequence ID" value="NC_016627.1"/>
</dbReference>
<dbReference type="EMBL" id="CP003065">
    <property type="protein sequence ID" value="AEV67441.1"/>
    <property type="molecule type" value="Genomic_DNA"/>
</dbReference>